<dbReference type="Gene3D" id="6.10.250.860">
    <property type="match status" value="1"/>
</dbReference>
<keyword evidence="5" id="KW-0333">Golgi apparatus</keyword>
<evidence type="ECO:0000256" key="3">
    <source>
        <dbReference type="ARBA" id="ARBA00022448"/>
    </source>
</evidence>
<dbReference type="Proteomes" id="UP000244406">
    <property type="component" value="Unassembled WGS sequence"/>
</dbReference>
<comment type="similarity">
    <text evidence="2">Belongs to the VPS54 family.</text>
</comment>
<feature type="compositionally biased region" description="Basic and acidic residues" evidence="7">
    <location>
        <begin position="27"/>
        <end position="39"/>
    </location>
</feature>
<dbReference type="VEuPathDB" id="FungiDB:CXQ87_000858"/>
<dbReference type="Pfam" id="PF07928">
    <property type="entry name" value="Vps54"/>
    <property type="match status" value="1"/>
</dbReference>
<feature type="compositionally biased region" description="Polar residues" evidence="7">
    <location>
        <begin position="1087"/>
        <end position="1102"/>
    </location>
</feature>
<organism evidence="9 10">
    <name type="scientific">Candidozyma duobushaemuli</name>
    <dbReference type="NCBI Taxonomy" id="1231522"/>
    <lineage>
        <taxon>Eukaryota</taxon>
        <taxon>Fungi</taxon>
        <taxon>Dikarya</taxon>
        <taxon>Ascomycota</taxon>
        <taxon>Saccharomycotina</taxon>
        <taxon>Pichiomycetes</taxon>
        <taxon>Metschnikowiaceae</taxon>
        <taxon>Candidozyma</taxon>
    </lineage>
</organism>
<dbReference type="GO" id="GO:0005829">
    <property type="term" value="C:cytosol"/>
    <property type="evidence" value="ECO:0007669"/>
    <property type="project" value="GOC"/>
</dbReference>
<dbReference type="GO" id="GO:0015031">
    <property type="term" value="P:protein transport"/>
    <property type="evidence" value="ECO:0007669"/>
    <property type="project" value="UniProtKB-KW"/>
</dbReference>
<dbReference type="InterPro" id="IPR039745">
    <property type="entry name" value="Vps54"/>
</dbReference>
<evidence type="ECO:0000313" key="10">
    <source>
        <dbReference type="Proteomes" id="UP000244406"/>
    </source>
</evidence>
<dbReference type="InterPro" id="IPR012501">
    <property type="entry name" value="Vps54_C"/>
</dbReference>
<dbReference type="GO" id="GO:0042147">
    <property type="term" value="P:retrograde transport, endosome to Golgi"/>
    <property type="evidence" value="ECO:0007669"/>
    <property type="project" value="InterPro"/>
</dbReference>
<proteinExistence type="inferred from homology"/>
<keyword evidence="3" id="KW-0813">Transport</keyword>
<evidence type="ECO:0000256" key="2">
    <source>
        <dbReference type="ARBA" id="ARBA00009150"/>
    </source>
</evidence>
<dbReference type="PANTHER" id="PTHR12965:SF0">
    <property type="entry name" value="VACUOLAR PROTEIN SORTING-ASSOCIATED PROTEIN 54"/>
    <property type="match status" value="1"/>
</dbReference>
<dbReference type="RefSeq" id="XP_025338891.1">
    <property type="nucleotide sequence ID" value="XM_025479418.1"/>
</dbReference>
<feature type="domain" description="Vacuolar protein sorting-associated protein 54 C-terminal" evidence="8">
    <location>
        <begin position="770"/>
        <end position="904"/>
    </location>
</feature>
<keyword evidence="10" id="KW-1185">Reference proteome</keyword>
<evidence type="ECO:0000256" key="5">
    <source>
        <dbReference type="ARBA" id="ARBA00023034"/>
    </source>
</evidence>
<evidence type="ECO:0000256" key="6">
    <source>
        <dbReference type="ARBA" id="ARBA00023054"/>
    </source>
</evidence>
<comment type="caution">
    <text evidence="9">The sequence shown here is derived from an EMBL/GenBank/DDBJ whole genome shotgun (WGS) entry which is preliminary data.</text>
</comment>
<dbReference type="GO" id="GO:0006896">
    <property type="term" value="P:Golgi to vacuole transport"/>
    <property type="evidence" value="ECO:0007669"/>
    <property type="project" value="TreeGrafter"/>
</dbReference>
<evidence type="ECO:0000313" key="9">
    <source>
        <dbReference type="EMBL" id="PVH17951.1"/>
    </source>
</evidence>
<reference evidence="9 10" key="1">
    <citation type="submission" date="2017-12" db="EMBL/GenBank/DDBJ databases">
        <title>Genome Sequence of the Amphotericin B-resistant Candida duobushaemulonii strain, B09383.</title>
        <authorList>
            <person name="Chow N.A."/>
            <person name="Gade L."/>
            <person name="Batra D."/>
            <person name="Rowe L.A."/>
            <person name="Loparev V.N."/>
            <person name="Litvintseva A.P."/>
        </authorList>
    </citation>
    <scope>NUCLEOTIDE SEQUENCE [LARGE SCALE GENOMIC DNA]</scope>
    <source>
        <strain evidence="9 10">B09383</strain>
    </source>
</reference>
<feature type="compositionally biased region" description="Polar residues" evidence="7">
    <location>
        <begin position="531"/>
        <end position="542"/>
    </location>
</feature>
<feature type="region of interest" description="Disordered" evidence="7">
    <location>
        <begin position="1"/>
        <end position="48"/>
    </location>
</feature>
<dbReference type="EMBL" id="PKFP01000008">
    <property type="protein sequence ID" value="PVH17951.1"/>
    <property type="molecule type" value="Genomic_DNA"/>
</dbReference>
<gene>
    <name evidence="9" type="ORF">CXQ87_000858</name>
</gene>
<comment type="subcellular location">
    <subcellularLocation>
        <location evidence="1">Golgi apparatus</location>
        <location evidence="1">trans-Golgi network</location>
    </subcellularLocation>
</comment>
<evidence type="ECO:0000256" key="7">
    <source>
        <dbReference type="SAM" id="MobiDB-lite"/>
    </source>
</evidence>
<dbReference type="PANTHER" id="PTHR12965">
    <property type="entry name" value="VACUOLAR PROTEIN SORTING 54"/>
    <property type="match status" value="1"/>
</dbReference>
<evidence type="ECO:0000256" key="1">
    <source>
        <dbReference type="ARBA" id="ARBA00004601"/>
    </source>
</evidence>
<evidence type="ECO:0000256" key="4">
    <source>
        <dbReference type="ARBA" id="ARBA00022927"/>
    </source>
</evidence>
<sequence length="1265" mass="142047">MSLDGDHATPSARASMDTTVNINEDVASERSTESARKPPTESVYSNFRGSTGEDSIISAFNILKFGSGEEEAAPDAFSPLGPNSIFELTSASDVARVKSNKPLKTYLSVNGGANTIYNLTKPTSKDIPQIQLQSLKHKVSSKRMSQELVKDMIADYKSFEQTNRHLTEDVLSKLGGSTPDNSSDHIDDEDSQIPTVFENPDFHLDDPRIFRQVMENSQILPDPDSHDSTHIVHNTEVQEKLSQYLDRVEVELIQEISKTSDSFFSTLGEIQGIKAQSAECIDQFHNIQTKLGSIEEDQAKCGLKILDLLDERQNVCHLESSVLQLKEVVSWFQKAEKMFSEGRHSECLDSILIIEHLINGTTREDYPDPDTFKLYPSFDYPLVDLTRVPALTSIKNKLNQLKSACSKGYIESFVDLLLEDLRSHYNSVTPKDTMNRIYISIDSSKTFGTSSNTSYTKVPTEVKEQLIIFIKNLYKSSHLVEAFGDYQNTIITEVKAIIRAHLPSASSKLDPMQLEASSNPESRDSSVPPDASQTAESTAMASNSLSSNIKGLTHEEYVLMMKTIFASLSECLRRLTIHQKLLLDLSLSSLSSNDTLDVMSLDITNAINRAIELTQVRLVKISNVRSEQLCDSSIEEYLKLFSYSSAYLSECEFINPGYNATGPGSSFNDWVKNHVGYYIHRFHSSSIKRFVANCDKEIWKEFTNSDSLAVAQKYLDEVLEYSKFHETDGQKGSNGKHWSNLLVFYEKDASPDEEKQQSVSQQTKLKIGDDEYMVPKLILDVVKNIRDYIIISSIFTSRAPTIKANVLTFFKVMNSRISQAILNAGATRTAGLKHITTKHLALCIQTIEFDHAFLSAVQYIFKNQEEENEPNQQGEDLTFAKIISNYKDHENELFTKLVSIMKDRTMNHCNSIVKIDWSEPLKPGQQCHQFMETLVKETSTVAKVLSKYMRETECSLILSQIFDNYKKLLLHCFCTELPQFKDFNEKHSLLKDIDYFRVKLGELPGYGNSGQVIWENVNALPTVEDARMEEIMRNNIEGERAEAARKSLEVNGKSDKNGVSSAPESTAKKEESTPQPQSDEPSKETAETSNISGEAEQSTTSTKPEEDQSDKSSKNEDVSIAAQEKLEDQPAAEEKSTEISEEKDKTVDKIEAEDETNPKDDSGKVNHESNQEINETRESVDSNQSESESKEETSAETKEESKGVTKEELKEESKEGPKEELKDEPKENKQAETETEAETKGDANEAKDESKQDVVANTTDAKKDD</sequence>
<dbReference type="GO" id="GO:0000938">
    <property type="term" value="C:GARP complex"/>
    <property type="evidence" value="ECO:0007669"/>
    <property type="project" value="InterPro"/>
</dbReference>
<feature type="compositionally biased region" description="Basic and acidic residues" evidence="7">
    <location>
        <begin position="1124"/>
        <end position="1180"/>
    </location>
</feature>
<keyword evidence="6" id="KW-0175">Coiled coil</keyword>
<feature type="region of interest" description="Disordered" evidence="7">
    <location>
        <begin position="1048"/>
        <end position="1265"/>
    </location>
</feature>
<dbReference type="AlphaFoldDB" id="A0A2V1ALY3"/>
<feature type="compositionally biased region" description="Basic and acidic residues" evidence="7">
    <location>
        <begin position="1187"/>
        <end position="1252"/>
    </location>
</feature>
<feature type="region of interest" description="Disordered" evidence="7">
    <location>
        <begin position="509"/>
        <end position="542"/>
    </location>
</feature>
<name>A0A2V1ALY3_9ASCO</name>
<dbReference type="GeneID" id="37000859"/>
<accession>A0A2V1ALY3</accession>
<keyword evidence="4" id="KW-0653">Protein transport</keyword>
<feature type="compositionally biased region" description="Basic and acidic residues" evidence="7">
    <location>
        <begin position="1103"/>
        <end position="1117"/>
    </location>
</feature>
<dbReference type="GO" id="GO:0019905">
    <property type="term" value="F:syntaxin binding"/>
    <property type="evidence" value="ECO:0007669"/>
    <property type="project" value="TreeGrafter"/>
</dbReference>
<evidence type="ECO:0000259" key="8">
    <source>
        <dbReference type="Pfam" id="PF07928"/>
    </source>
</evidence>
<protein>
    <recommendedName>
        <fullName evidence="8">Vacuolar protein sorting-associated protein 54 C-terminal domain-containing protein</fullName>
    </recommendedName>
</protein>